<organism evidence="1 2">
    <name type="scientific">Cardiocondyla obscurior</name>
    <dbReference type="NCBI Taxonomy" id="286306"/>
    <lineage>
        <taxon>Eukaryota</taxon>
        <taxon>Metazoa</taxon>
        <taxon>Ecdysozoa</taxon>
        <taxon>Arthropoda</taxon>
        <taxon>Hexapoda</taxon>
        <taxon>Insecta</taxon>
        <taxon>Pterygota</taxon>
        <taxon>Neoptera</taxon>
        <taxon>Endopterygota</taxon>
        <taxon>Hymenoptera</taxon>
        <taxon>Apocrita</taxon>
        <taxon>Aculeata</taxon>
        <taxon>Formicoidea</taxon>
        <taxon>Formicidae</taxon>
        <taxon>Myrmicinae</taxon>
        <taxon>Cardiocondyla</taxon>
    </lineage>
</organism>
<dbReference type="EMBL" id="JADYXP020000017">
    <property type="protein sequence ID" value="KAL0107007.1"/>
    <property type="molecule type" value="Genomic_DNA"/>
</dbReference>
<sequence length="63" mass="7696">MRTRCIEEQLRRKRKEALTLLQVTRRFLGAGTFRVGVTRRRSRICVTKNHRRPDASRHRDRHR</sequence>
<dbReference type="AlphaFoldDB" id="A0AAW2EZF5"/>
<keyword evidence="2" id="KW-1185">Reference proteome</keyword>
<evidence type="ECO:0000313" key="1">
    <source>
        <dbReference type="EMBL" id="KAL0107007.1"/>
    </source>
</evidence>
<proteinExistence type="predicted"/>
<reference evidence="1 2" key="1">
    <citation type="submission" date="2023-03" db="EMBL/GenBank/DDBJ databases">
        <title>High recombination rates correlate with genetic variation in Cardiocondyla obscurior ants.</title>
        <authorList>
            <person name="Errbii M."/>
        </authorList>
    </citation>
    <scope>NUCLEOTIDE SEQUENCE [LARGE SCALE GENOMIC DNA]</scope>
    <source>
        <strain evidence="1">Alpha-2009</strain>
        <tissue evidence="1">Whole body</tissue>
    </source>
</reference>
<dbReference type="Proteomes" id="UP001430953">
    <property type="component" value="Unassembled WGS sequence"/>
</dbReference>
<gene>
    <name evidence="1" type="ORF">PUN28_015509</name>
</gene>
<comment type="caution">
    <text evidence="1">The sequence shown here is derived from an EMBL/GenBank/DDBJ whole genome shotgun (WGS) entry which is preliminary data.</text>
</comment>
<evidence type="ECO:0008006" key="3">
    <source>
        <dbReference type="Google" id="ProtNLM"/>
    </source>
</evidence>
<name>A0AAW2EZF5_9HYME</name>
<accession>A0AAW2EZF5</accession>
<evidence type="ECO:0000313" key="2">
    <source>
        <dbReference type="Proteomes" id="UP001430953"/>
    </source>
</evidence>
<protein>
    <recommendedName>
        <fullName evidence="3">Ribosomal protein L34</fullName>
    </recommendedName>
</protein>